<dbReference type="OrthoDB" id="8127at2157"/>
<gene>
    <name evidence="13" type="ORF">HLASF_0294</name>
</gene>
<dbReference type="InterPro" id="IPR001789">
    <property type="entry name" value="Sig_transdc_resp-reg_receiver"/>
</dbReference>
<evidence type="ECO:0000256" key="5">
    <source>
        <dbReference type="ARBA" id="ARBA00022777"/>
    </source>
</evidence>
<evidence type="ECO:0000313" key="14">
    <source>
        <dbReference type="Proteomes" id="UP000069906"/>
    </source>
</evidence>
<dbReference type="InterPro" id="IPR000014">
    <property type="entry name" value="PAS"/>
</dbReference>
<dbReference type="RefSeq" id="WP_050047635.1">
    <property type="nucleotide sequence ID" value="NZ_CP008874.1"/>
</dbReference>
<dbReference type="InterPro" id="IPR004358">
    <property type="entry name" value="Sig_transdc_His_kin-like_C"/>
</dbReference>
<dbReference type="Gene3D" id="3.40.50.2300">
    <property type="match status" value="1"/>
</dbReference>
<dbReference type="Gene3D" id="1.10.287.130">
    <property type="match status" value="1"/>
</dbReference>
<dbReference type="EC" id="2.7.13.3" evidence="2"/>
<evidence type="ECO:0000259" key="9">
    <source>
        <dbReference type="PROSITE" id="PS50109"/>
    </source>
</evidence>
<dbReference type="NCBIfam" id="TIGR00229">
    <property type="entry name" value="sensory_box"/>
    <property type="match status" value="1"/>
</dbReference>
<dbReference type="Proteomes" id="UP000069906">
    <property type="component" value="Chromosome"/>
</dbReference>
<dbReference type="PROSITE" id="PS50113">
    <property type="entry name" value="PAC"/>
    <property type="match status" value="1"/>
</dbReference>
<keyword evidence="14" id="KW-1185">Reference proteome</keyword>
<protein>
    <recommendedName>
        <fullName evidence="2">histidine kinase</fullName>
        <ecNumber evidence="2">2.7.13.3</ecNumber>
    </recommendedName>
</protein>
<dbReference type="InterPro" id="IPR003018">
    <property type="entry name" value="GAF"/>
</dbReference>
<accession>A0A0F7P6K9</accession>
<dbReference type="Pfam" id="PF08448">
    <property type="entry name" value="PAS_4"/>
    <property type="match status" value="2"/>
</dbReference>
<evidence type="ECO:0000256" key="4">
    <source>
        <dbReference type="ARBA" id="ARBA00022679"/>
    </source>
</evidence>
<dbReference type="Pfam" id="PF13185">
    <property type="entry name" value="GAF_2"/>
    <property type="match status" value="1"/>
</dbReference>
<dbReference type="CDD" id="cd00130">
    <property type="entry name" value="PAS"/>
    <property type="match status" value="1"/>
</dbReference>
<evidence type="ECO:0000256" key="1">
    <source>
        <dbReference type="ARBA" id="ARBA00000085"/>
    </source>
</evidence>
<evidence type="ECO:0000259" key="11">
    <source>
        <dbReference type="PROSITE" id="PS50112"/>
    </source>
</evidence>
<feature type="domain" description="Histidine kinase" evidence="9">
    <location>
        <begin position="576"/>
        <end position="844"/>
    </location>
</feature>
<name>A0A0F7P6K9_9EURY</name>
<dbReference type="InterPro" id="IPR050736">
    <property type="entry name" value="Sensor_HK_Regulatory"/>
</dbReference>
<dbReference type="Gene3D" id="3.30.450.40">
    <property type="match status" value="1"/>
</dbReference>
<dbReference type="AlphaFoldDB" id="A0A0F7P6K9"/>
<dbReference type="SMART" id="SM00065">
    <property type="entry name" value="GAF"/>
    <property type="match status" value="1"/>
</dbReference>
<dbReference type="PROSITE" id="PS50112">
    <property type="entry name" value="PAS"/>
    <property type="match status" value="1"/>
</dbReference>
<feature type="domain" description="PAC" evidence="12">
    <location>
        <begin position="511"/>
        <end position="565"/>
    </location>
</feature>
<dbReference type="InterPro" id="IPR036890">
    <property type="entry name" value="HATPase_C_sf"/>
</dbReference>
<dbReference type="SUPFAM" id="SSF55785">
    <property type="entry name" value="PYP-like sensor domain (PAS domain)"/>
    <property type="match status" value="2"/>
</dbReference>
<dbReference type="CDD" id="cd00075">
    <property type="entry name" value="HATPase"/>
    <property type="match status" value="1"/>
</dbReference>
<dbReference type="InterPro" id="IPR005467">
    <property type="entry name" value="His_kinase_dom"/>
</dbReference>
<evidence type="ECO:0000256" key="6">
    <source>
        <dbReference type="ARBA" id="ARBA00023012"/>
    </source>
</evidence>
<dbReference type="SMART" id="SM00091">
    <property type="entry name" value="PAS"/>
    <property type="match status" value="2"/>
</dbReference>
<dbReference type="Pfam" id="PF00072">
    <property type="entry name" value="Response_reg"/>
    <property type="match status" value="1"/>
</dbReference>
<dbReference type="GO" id="GO:0000155">
    <property type="term" value="F:phosphorelay sensor kinase activity"/>
    <property type="evidence" value="ECO:0007669"/>
    <property type="project" value="InterPro"/>
</dbReference>
<feature type="domain" description="Response regulatory" evidence="10">
    <location>
        <begin position="10"/>
        <end position="126"/>
    </location>
</feature>
<dbReference type="SUPFAM" id="SSF55781">
    <property type="entry name" value="GAF domain-like"/>
    <property type="match status" value="1"/>
</dbReference>
<dbReference type="SMART" id="SM00387">
    <property type="entry name" value="HATPase_c"/>
    <property type="match status" value="1"/>
</dbReference>
<dbReference type="InterPro" id="IPR036097">
    <property type="entry name" value="HisK_dim/P_sf"/>
</dbReference>
<sequence length="852" mass="94496">MASGQGEDVTVLYVDSDSHEADATAERLERADERLSVRTATSAGEALQSLTDTTIDCLVSADDVGERNGLEILEAVREDYDDLPFILFADSGSEDLALEAVSAGATLYLPKTNGEEQYSVLADQICNAVERACASQRAATERRISRVVREINEALARATTRDDIDEQVCAIISAAEPYRFAWIGEHDPASNTVEPRASAGVEEEYLDRIEITTDDTETGHGPTGQAVRQGELAVLQDIPGDPRYEPWREPALERGYKSSAAIPLDYEDTVYGVLNVYADRREAFDEYERQLLSNLGETIAHAYHRIDLQRRNTEQIRQLERTNALLSTLFDTLPQGVLAEDESREVLAVNQQLFDLFDLDGSPDTVEGADCTSLAKSVSGMFTDPEGFVSRIDELISTREPVDNEALELADGRIFERSYRPLDLPEGAGHLWVYRDSTGRRRRHRELETILERMNDAVLVHGEDSTFMFVNRAAIEQYGYDEAEFLDMRPQDLDVPDEAEHVTERVERVRREGELVFETEHRGASGETFPVEINAAAVRFRGEPAILSIVRDITERKQRERELRRQVDRLDEFASVVSHDLRNPLNVAQGRIDLAREDCDSDHLDDAARGIERGLSLIDDMLTLARAGEQASDMEPVDLSEIARASWDHVETLDANIAVDIDATVRGDRSRLRQLLENLFRNAVEHGSTSPHSQARGDAVEHGSTSPRSQARGDAVEHGSTSPRSQARGDAVEHGSTSPRSQARGDAVEHGSTSPRSQARGDAVEHGGKDVTVTVGSLPDGFYVEDDGPGIPDEHREDVFEPGYSEDEEGTGFGLAIVQQIVEAHDWRIRVTDGEDGGARFEITDVVFVERE</sequence>
<dbReference type="GeneID" id="25158494"/>
<dbReference type="CDD" id="cd00156">
    <property type="entry name" value="REC"/>
    <property type="match status" value="1"/>
</dbReference>
<dbReference type="SUPFAM" id="SSF47384">
    <property type="entry name" value="Homodimeric domain of signal transducing histidine kinase"/>
    <property type="match status" value="1"/>
</dbReference>
<keyword evidence="5 13" id="KW-0418">Kinase</keyword>
<keyword evidence="3" id="KW-0597">Phosphoprotein</keyword>
<dbReference type="InterPro" id="IPR003661">
    <property type="entry name" value="HisK_dim/P_dom"/>
</dbReference>
<dbReference type="Gene3D" id="3.30.450.20">
    <property type="entry name" value="PAS domain"/>
    <property type="match status" value="2"/>
</dbReference>
<evidence type="ECO:0000256" key="7">
    <source>
        <dbReference type="PROSITE-ProRule" id="PRU00169"/>
    </source>
</evidence>
<evidence type="ECO:0000259" key="12">
    <source>
        <dbReference type="PROSITE" id="PS50113"/>
    </source>
</evidence>
<keyword evidence="4" id="KW-0808">Transferase</keyword>
<proteinExistence type="predicted"/>
<dbReference type="InterPro" id="IPR029016">
    <property type="entry name" value="GAF-like_dom_sf"/>
</dbReference>
<comment type="caution">
    <text evidence="7">Lacks conserved residue(s) required for the propagation of feature annotation.</text>
</comment>
<keyword evidence="6" id="KW-0902">Two-component regulatory system</keyword>
<dbReference type="HOGENOM" id="CLU_000445_114_58_2"/>
<dbReference type="Pfam" id="PF00512">
    <property type="entry name" value="HisKA"/>
    <property type="match status" value="1"/>
</dbReference>
<evidence type="ECO:0000256" key="3">
    <source>
        <dbReference type="ARBA" id="ARBA00022553"/>
    </source>
</evidence>
<evidence type="ECO:0000256" key="2">
    <source>
        <dbReference type="ARBA" id="ARBA00012438"/>
    </source>
</evidence>
<dbReference type="SMART" id="SM00388">
    <property type="entry name" value="HisKA"/>
    <property type="match status" value="1"/>
</dbReference>
<dbReference type="PANTHER" id="PTHR43711:SF1">
    <property type="entry name" value="HISTIDINE KINASE 1"/>
    <property type="match status" value="1"/>
</dbReference>
<dbReference type="PANTHER" id="PTHR43711">
    <property type="entry name" value="TWO-COMPONENT HISTIDINE KINASE"/>
    <property type="match status" value="1"/>
</dbReference>
<evidence type="ECO:0000313" key="13">
    <source>
        <dbReference type="EMBL" id="AKH96801.1"/>
    </source>
</evidence>
<dbReference type="InterPro" id="IPR000700">
    <property type="entry name" value="PAS-assoc_C"/>
</dbReference>
<evidence type="ECO:0000259" key="10">
    <source>
        <dbReference type="PROSITE" id="PS50110"/>
    </source>
</evidence>
<dbReference type="InterPro" id="IPR003594">
    <property type="entry name" value="HATPase_dom"/>
</dbReference>
<dbReference type="InterPro" id="IPR011006">
    <property type="entry name" value="CheY-like_superfamily"/>
</dbReference>
<dbReference type="KEGG" id="hsu:HLASF_0294"/>
<dbReference type="SUPFAM" id="SSF52172">
    <property type="entry name" value="CheY-like"/>
    <property type="match status" value="1"/>
</dbReference>
<evidence type="ECO:0000256" key="8">
    <source>
        <dbReference type="SAM" id="MobiDB-lite"/>
    </source>
</evidence>
<dbReference type="PROSITE" id="PS50110">
    <property type="entry name" value="RESPONSE_REGULATORY"/>
    <property type="match status" value="1"/>
</dbReference>
<dbReference type="PRINTS" id="PR00344">
    <property type="entry name" value="BCTRLSENSOR"/>
</dbReference>
<organism evidence="13 14">
    <name type="scientific">Halanaeroarchaeum sulfurireducens</name>
    <dbReference type="NCBI Taxonomy" id="1604004"/>
    <lineage>
        <taxon>Archaea</taxon>
        <taxon>Methanobacteriati</taxon>
        <taxon>Methanobacteriota</taxon>
        <taxon>Stenosarchaea group</taxon>
        <taxon>Halobacteria</taxon>
        <taxon>Halobacteriales</taxon>
        <taxon>Halobacteriaceae</taxon>
        <taxon>Halanaeroarchaeum</taxon>
    </lineage>
</organism>
<dbReference type="EMBL" id="CP008874">
    <property type="protein sequence ID" value="AKH96801.1"/>
    <property type="molecule type" value="Genomic_DNA"/>
</dbReference>
<feature type="region of interest" description="Disordered" evidence="8">
    <location>
        <begin position="685"/>
        <end position="783"/>
    </location>
</feature>
<dbReference type="PROSITE" id="PS50109">
    <property type="entry name" value="HIS_KIN"/>
    <property type="match status" value="1"/>
</dbReference>
<dbReference type="SUPFAM" id="SSF55874">
    <property type="entry name" value="ATPase domain of HSP90 chaperone/DNA topoisomerase II/histidine kinase"/>
    <property type="match status" value="2"/>
</dbReference>
<dbReference type="SMART" id="SM00448">
    <property type="entry name" value="REC"/>
    <property type="match status" value="1"/>
</dbReference>
<dbReference type="InterPro" id="IPR013656">
    <property type="entry name" value="PAS_4"/>
</dbReference>
<feature type="domain" description="PAS" evidence="11">
    <location>
        <begin position="443"/>
        <end position="513"/>
    </location>
</feature>
<comment type="catalytic activity">
    <reaction evidence="1">
        <text>ATP + protein L-histidine = ADP + protein N-phospho-L-histidine.</text>
        <dbReference type="EC" id="2.7.13.3"/>
    </reaction>
</comment>
<dbReference type="Pfam" id="PF02518">
    <property type="entry name" value="HATPase_c"/>
    <property type="match status" value="1"/>
</dbReference>
<dbReference type="CDD" id="cd00082">
    <property type="entry name" value="HisKA"/>
    <property type="match status" value="1"/>
</dbReference>
<reference evidence="13 14" key="1">
    <citation type="journal article" date="2015" name="ISME J.">
        <title>Elemental sulfur and acetate can support life of a novel strictly anaerobic haloarchaeon.</title>
        <authorList>
            <person name="Sorokin D.Y."/>
            <person name="Kublanov I.V."/>
            <person name="Gavrilov S.N."/>
            <person name="Rojo D."/>
            <person name="Roman P."/>
            <person name="Golyshin P.N."/>
            <person name="Slepak V.Z."/>
            <person name="Smedile F."/>
            <person name="Ferrer M."/>
            <person name="Messina E."/>
            <person name="La Cono V."/>
            <person name="Yakimov M.M."/>
        </authorList>
    </citation>
    <scope>NUCLEOTIDE SEQUENCE [LARGE SCALE GENOMIC DNA]</scope>
    <source>
        <strain evidence="13 14">HSR2</strain>
    </source>
</reference>
<dbReference type="Gene3D" id="3.30.565.10">
    <property type="entry name" value="Histidine kinase-like ATPase, C-terminal domain"/>
    <property type="match status" value="1"/>
</dbReference>
<dbReference type="InterPro" id="IPR035965">
    <property type="entry name" value="PAS-like_dom_sf"/>
</dbReference>
<dbReference type="PATRIC" id="fig|1604004.4.peg.307"/>